<feature type="transmembrane region" description="Helical" evidence="9">
    <location>
        <begin position="273"/>
        <end position="290"/>
    </location>
</feature>
<reference evidence="10 11" key="1">
    <citation type="journal article" date="2018" name="Genome Announc.">
        <title>Complete genomes of two Megasphaera elsdenii strains, NCIMB 702410 and ATCC 25940.</title>
        <authorList>
            <person name="Hatmaker E.A."/>
            <person name="O'Dell K."/>
            <person name="Riley L.A."/>
            <person name="Klingeman D.M."/>
            <person name="Guss A.M."/>
        </authorList>
    </citation>
    <scope>NUCLEOTIDE SEQUENCE [LARGE SCALE GENOMIC DNA]</scope>
    <source>
        <strain evidence="10 11">NCIMB702410</strain>
    </source>
</reference>
<feature type="transmembrane region" description="Helical" evidence="9">
    <location>
        <begin position="184"/>
        <end position="213"/>
    </location>
</feature>
<dbReference type="GO" id="GO:0030001">
    <property type="term" value="P:metal ion transport"/>
    <property type="evidence" value="ECO:0007669"/>
    <property type="project" value="UniProtKB-ARBA"/>
</dbReference>
<dbReference type="Pfam" id="PF02386">
    <property type="entry name" value="TrkH"/>
    <property type="match status" value="1"/>
</dbReference>
<dbReference type="EMBL" id="CP027569">
    <property type="protein sequence ID" value="AVO28272.1"/>
    <property type="molecule type" value="Genomic_DNA"/>
</dbReference>
<keyword evidence="7" id="KW-0406">Ion transport</keyword>
<feature type="transmembrane region" description="Helical" evidence="9">
    <location>
        <begin position="12"/>
        <end position="32"/>
    </location>
</feature>
<keyword evidence="3" id="KW-0813">Transport</keyword>
<dbReference type="PANTHER" id="PTHR32024">
    <property type="entry name" value="TRK SYSTEM POTASSIUM UPTAKE PROTEIN TRKG-RELATED"/>
    <property type="match status" value="1"/>
</dbReference>
<evidence type="ECO:0000256" key="1">
    <source>
        <dbReference type="ARBA" id="ARBA00004651"/>
    </source>
</evidence>
<comment type="subcellular location">
    <subcellularLocation>
        <location evidence="1">Cell membrane</location>
        <topology evidence="1">Multi-pass membrane protein</topology>
    </subcellularLocation>
</comment>
<evidence type="ECO:0000256" key="7">
    <source>
        <dbReference type="ARBA" id="ARBA00023065"/>
    </source>
</evidence>
<keyword evidence="5 9" id="KW-0812">Transmembrane</keyword>
<dbReference type="OrthoDB" id="9810952at2"/>
<sequence length="484" mass="53391">MNRSIVFYLVSRLALINGLALVIPMLAAWWWGEAGLRYFAPALAAALMVAAFCQYRGRHHKRHLGPGEGAWYMVSAWVLLGLLGMIPYVMAGIFASPVDAFFESVSAFTTTGTSCLADGGAALPQSLLLWHSLMEWLGGLNFILMLVSVMPQVSGCFGLTLSVHQSVAFSPMVARMQEAARQAGRIYLAITAFSMLLYWLAGLPLGMAINQGFMTMSTSGGDALFDFSRYDSLALEAVGAVSMLLASGNFLLYWKGWERRDFKGLFKDAELQVFLAVLVAAGLVVSFHLWRFGVYDGWDNLRYGFFQVLSFSSTSGFASASYQDWPEFDKYVLFALAFVGGCIGSATGGLRVMRFMVLFKMAAQEMRRTLHPHMVISLKVDGVPVDMKIISRVLSYFFLFMATFFVSMLIISLSGVTPMQAMGMAVGCLSSVGSTMDLFGVADVSVLPAWTKIYCSFLMILGRVEIFSFLVVIQTAFGYLRRRW</sequence>
<keyword evidence="6 9" id="KW-1133">Transmembrane helix</keyword>
<name>A0A2S0MA10_MEGEL</name>
<evidence type="ECO:0000256" key="6">
    <source>
        <dbReference type="ARBA" id="ARBA00022989"/>
    </source>
</evidence>
<keyword evidence="4" id="KW-1003">Cell membrane</keyword>
<dbReference type="PANTHER" id="PTHR32024:SF2">
    <property type="entry name" value="TRK SYSTEM POTASSIUM UPTAKE PROTEIN TRKG-RELATED"/>
    <property type="match status" value="1"/>
</dbReference>
<feature type="transmembrane region" description="Helical" evidence="9">
    <location>
        <begin position="396"/>
        <end position="416"/>
    </location>
</feature>
<feature type="transmembrane region" description="Helical" evidence="9">
    <location>
        <begin position="69"/>
        <end position="95"/>
    </location>
</feature>
<evidence type="ECO:0000256" key="3">
    <source>
        <dbReference type="ARBA" id="ARBA00022448"/>
    </source>
</evidence>
<evidence type="ECO:0000256" key="5">
    <source>
        <dbReference type="ARBA" id="ARBA00022692"/>
    </source>
</evidence>
<dbReference type="InterPro" id="IPR003445">
    <property type="entry name" value="Cat_transpt"/>
</dbReference>
<feature type="transmembrane region" description="Helical" evidence="9">
    <location>
        <begin position="136"/>
        <end position="163"/>
    </location>
</feature>
<feature type="transmembrane region" description="Helical" evidence="9">
    <location>
        <begin position="233"/>
        <end position="252"/>
    </location>
</feature>
<feature type="transmembrane region" description="Helical" evidence="9">
    <location>
        <begin position="38"/>
        <end position="57"/>
    </location>
</feature>
<comment type="similarity">
    <text evidence="2">Belongs to the TrkH potassium transport family.</text>
</comment>
<dbReference type="RefSeq" id="WP_014016494.1">
    <property type="nucleotide sequence ID" value="NZ_CALZUV010000003.1"/>
</dbReference>
<dbReference type="GO" id="GO:0005886">
    <property type="term" value="C:plasma membrane"/>
    <property type="evidence" value="ECO:0007669"/>
    <property type="project" value="UniProtKB-SubCell"/>
</dbReference>
<evidence type="ECO:0000256" key="9">
    <source>
        <dbReference type="SAM" id="Phobius"/>
    </source>
</evidence>
<evidence type="ECO:0000313" key="10">
    <source>
        <dbReference type="EMBL" id="AVO28272.1"/>
    </source>
</evidence>
<feature type="transmembrane region" description="Helical" evidence="9">
    <location>
        <begin position="457"/>
        <end position="480"/>
    </location>
</feature>
<evidence type="ECO:0000256" key="4">
    <source>
        <dbReference type="ARBA" id="ARBA00022475"/>
    </source>
</evidence>
<evidence type="ECO:0000256" key="8">
    <source>
        <dbReference type="ARBA" id="ARBA00023136"/>
    </source>
</evidence>
<evidence type="ECO:0000256" key="2">
    <source>
        <dbReference type="ARBA" id="ARBA00009137"/>
    </source>
</evidence>
<feature type="transmembrane region" description="Helical" evidence="9">
    <location>
        <begin position="331"/>
        <end position="352"/>
    </location>
</feature>
<proteinExistence type="inferred from homology"/>
<accession>A0A2S0MA10</accession>
<organism evidence="10 11">
    <name type="scientific">Megasphaera elsdenii</name>
    <dbReference type="NCBI Taxonomy" id="907"/>
    <lineage>
        <taxon>Bacteria</taxon>
        <taxon>Bacillati</taxon>
        <taxon>Bacillota</taxon>
        <taxon>Negativicutes</taxon>
        <taxon>Veillonellales</taxon>
        <taxon>Veillonellaceae</taxon>
        <taxon>Megasphaera</taxon>
    </lineage>
</organism>
<keyword evidence="8 9" id="KW-0472">Membrane</keyword>
<gene>
    <name evidence="10" type="ORF">C6Y28_11945</name>
</gene>
<evidence type="ECO:0000313" key="11">
    <source>
        <dbReference type="Proteomes" id="UP000238358"/>
    </source>
</evidence>
<protein>
    <submittedName>
        <fullName evidence="10">TrkH family potassium uptake protein</fullName>
    </submittedName>
</protein>
<dbReference type="AlphaFoldDB" id="A0A2S0MA10"/>
<dbReference type="Proteomes" id="UP000238358">
    <property type="component" value="Chromosome"/>
</dbReference>
<dbReference type="GeneID" id="97492891"/>
<dbReference type="GO" id="GO:0008324">
    <property type="term" value="F:monoatomic cation transmembrane transporter activity"/>
    <property type="evidence" value="ECO:0007669"/>
    <property type="project" value="InterPro"/>
</dbReference>